<evidence type="ECO:0000313" key="3">
    <source>
        <dbReference type="Proteomes" id="UP000499080"/>
    </source>
</evidence>
<dbReference type="Proteomes" id="UP000499080">
    <property type="component" value="Unassembled WGS sequence"/>
</dbReference>
<comment type="caution">
    <text evidence="2">The sequence shown here is derived from an EMBL/GenBank/DDBJ whole genome shotgun (WGS) entry which is preliminary data.</text>
</comment>
<name>A0A4Y2SY05_ARAVE</name>
<dbReference type="EMBL" id="BGPR01024863">
    <property type="protein sequence ID" value="GBN93268.1"/>
    <property type="molecule type" value="Genomic_DNA"/>
</dbReference>
<evidence type="ECO:0000313" key="2">
    <source>
        <dbReference type="EMBL" id="GBN93268.1"/>
    </source>
</evidence>
<sequence>MKLPPLCPGHPRVTTEERSSRQLSETKVGVLIAIAGQSQFPTEWVLPVIGVEVTKTHIHKNCELVYFSGGFSSSYSLCPPWKLMFVKIETSNRFFT</sequence>
<feature type="region of interest" description="Disordered" evidence="1">
    <location>
        <begin position="1"/>
        <end position="22"/>
    </location>
</feature>
<organism evidence="2 3">
    <name type="scientific">Araneus ventricosus</name>
    <name type="common">Orbweaver spider</name>
    <name type="synonym">Epeira ventricosa</name>
    <dbReference type="NCBI Taxonomy" id="182803"/>
    <lineage>
        <taxon>Eukaryota</taxon>
        <taxon>Metazoa</taxon>
        <taxon>Ecdysozoa</taxon>
        <taxon>Arthropoda</taxon>
        <taxon>Chelicerata</taxon>
        <taxon>Arachnida</taxon>
        <taxon>Araneae</taxon>
        <taxon>Araneomorphae</taxon>
        <taxon>Entelegynae</taxon>
        <taxon>Araneoidea</taxon>
        <taxon>Araneidae</taxon>
        <taxon>Araneus</taxon>
    </lineage>
</organism>
<keyword evidence="3" id="KW-1185">Reference proteome</keyword>
<evidence type="ECO:0000256" key="1">
    <source>
        <dbReference type="SAM" id="MobiDB-lite"/>
    </source>
</evidence>
<proteinExistence type="predicted"/>
<gene>
    <name evidence="2" type="ORF">AVEN_227214_1</name>
</gene>
<reference evidence="2 3" key="1">
    <citation type="journal article" date="2019" name="Sci. Rep.">
        <title>Orb-weaving spider Araneus ventricosus genome elucidates the spidroin gene catalogue.</title>
        <authorList>
            <person name="Kono N."/>
            <person name="Nakamura H."/>
            <person name="Ohtoshi R."/>
            <person name="Moran D.A.P."/>
            <person name="Shinohara A."/>
            <person name="Yoshida Y."/>
            <person name="Fujiwara M."/>
            <person name="Mori M."/>
            <person name="Tomita M."/>
            <person name="Arakawa K."/>
        </authorList>
    </citation>
    <scope>NUCLEOTIDE SEQUENCE [LARGE SCALE GENOMIC DNA]</scope>
</reference>
<accession>A0A4Y2SY05</accession>
<protein>
    <submittedName>
        <fullName evidence="2">Uncharacterized protein</fullName>
    </submittedName>
</protein>
<dbReference type="AlphaFoldDB" id="A0A4Y2SY05"/>